<proteinExistence type="predicted"/>
<feature type="compositionally biased region" description="Polar residues" evidence="1">
    <location>
        <begin position="137"/>
        <end position="146"/>
    </location>
</feature>
<feature type="region of interest" description="Disordered" evidence="1">
    <location>
        <begin position="631"/>
        <end position="726"/>
    </location>
</feature>
<organism evidence="2 3">
    <name type="scientific">Xylona heveae (strain CBS 132557 / TC161)</name>
    <dbReference type="NCBI Taxonomy" id="1328760"/>
    <lineage>
        <taxon>Eukaryota</taxon>
        <taxon>Fungi</taxon>
        <taxon>Dikarya</taxon>
        <taxon>Ascomycota</taxon>
        <taxon>Pezizomycotina</taxon>
        <taxon>Xylonomycetes</taxon>
        <taxon>Xylonales</taxon>
        <taxon>Xylonaceae</taxon>
        <taxon>Xylona</taxon>
    </lineage>
</organism>
<dbReference type="EMBL" id="KV407455">
    <property type="protein sequence ID" value="KZF25487.1"/>
    <property type="molecule type" value="Genomic_DNA"/>
</dbReference>
<dbReference type="OrthoDB" id="3946750at2759"/>
<evidence type="ECO:0000313" key="2">
    <source>
        <dbReference type="EMBL" id="KZF25487.1"/>
    </source>
</evidence>
<feature type="region of interest" description="Disordered" evidence="1">
    <location>
        <begin position="551"/>
        <end position="576"/>
    </location>
</feature>
<feature type="compositionally biased region" description="Polar residues" evidence="1">
    <location>
        <begin position="292"/>
        <end position="307"/>
    </location>
</feature>
<reference evidence="2 3" key="1">
    <citation type="journal article" date="2016" name="Fungal Biol.">
        <title>The genome of Xylona heveae provides a window into fungal endophytism.</title>
        <authorList>
            <person name="Gazis R."/>
            <person name="Kuo A."/>
            <person name="Riley R."/>
            <person name="LaButti K."/>
            <person name="Lipzen A."/>
            <person name="Lin J."/>
            <person name="Amirebrahimi M."/>
            <person name="Hesse C.N."/>
            <person name="Spatafora J.W."/>
            <person name="Henrissat B."/>
            <person name="Hainaut M."/>
            <person name="Grigoriev I.V."/>
            <person name="Hibbett D.S."/>
        </authorList>
    </citation>
    <scope>NUCLEOTIDE SEQUENCE [LARGE SCALE GENOMIC DNA]</scope>
    <source>
        <strain evidence="2 3">TC161</strain>
    </source>
</reference>
<dbReference type="STRING" id="1328760.A0A161TGZ9"/>
<feature type="compositionally biased region" description="Basic and acidic residues" evidence="1">
    <location>
        <begin position="663"/>
        <end position="699"/>
    </location>
</feature>
<feature type="compositionally biased region" description="Basic and acidic residues" evidence="1">
    <location>
        <begin position="149"/>
        <end position="165"/>
    </location>
</feature>
<dbReference type="RefSeq" id="XP_018191042.1">
    <property type="nucleotide sequence ID" value="XM_018330844.1"/>
</dbReference>
<dbReference type="AlphaFoldDB" id="A0A161TGZ9"/>
<protein>
    <submittedName>
        <fullName evidence="2">Uncharacterized protein</fullName>
    </submittedName>
</protein>
<feature type="region of interest" description="Disordered" evidence="1">
    <location>
        <begin position="1171"/>
        <end position="1209"/>
    </location>
</feature>
<feature type="compositionally biased region" description="Basic and acidic residues" evidence="1">
    <location>
        <begin position="384"/>
        <end position="405"/>
    </location>
</feature>
<sequence>MLPPSLPSGQQRVLSTATIRAVHHASAGSAFVLCSHKLDLLVHRRRLRNSPHPHHQQQCHHFWFDRRRLWSSYLGNDVQKHLERRHRALRHKYAKAMLRRSLWDRQSQLDGQNTHLSLWGWRAASSWGKHCGRWGQYKSSSDSQGNAEKGSDKHSRSESRHEQMRRRIEEVKKLVEEDPFGAIFGRHADPESGFPKSKSHSHWSPLQWLRRDTSDAHRNSQDIIDAVARRSDQASSTKVPNPPETSATEEYEFDPISMRKVPKRPNKGEDTNSTDVSYDIPVKKFRGYREQQIPQTQASAGETSSDFRSSHEGTPAAQDGDQLPKKDNVPEYRPREPTDTRPKFSPESRKTSDIAKETRDDVDLLRASDVRAAAGRTKQSQAESPEKKRATRRRLDAEFSKEQDLSQKAAEQAAMKDAAKRGRTPPGRDNSEEARKRAASGANVKSPRAEDRTKPAIDVWGYSLAPRGLETSYAEEVERRVQIGELEYMRELEARERAEPDGYDTEPMGLQTSFEEEQRQGYVDPRELEAVAREKEVDAYSKKPMGLETSYENEVREYPEGWPAEGANGNEAEIYRKDPMDLETSYEEELRALKAASDGKETKLDFDGYIGEPTELETTVEENFRAITNPSLKRKDIPRRDDGYSKEPMGLETSYMEELAGTARHESAQQKLRKEQQEMLEKELSVYDEGLEKSYQKEQEADESQSRNATSNGQPERVQSEGDLAGNVAEFASRDRWYKQAAPHSSMPEFEKYASTEIPDGHLDANLKELYQGISESYDAASHQRKQDDVGTRNAELDSALEQYEDKLGPQAYHFTTGQDSLEEELAFRTRLQQVSASPSKPTASSPNEPLYDSFEYPSRDPDPLALRLEEAEQRLHEEVRENNDFLYDLQNEISKSEDTLTSHFPSTLFSTDNMGIRPSRLNKLQHELEIHDLHLRLAEMQIERAGTILRGHPVATATSTSYTAAPQHLPQPSEQHPQSHERGLPTLYKVLAYDRSSKTVVLATTTSSTASAQAEPSLTPSAALAKLESPARFLAHFPALQAEGYEIVSGSGDVLVFKKVRETESEAATSQGIDDQFAGFSLTDYELVSTQPGGRTKSDIQYEVYPRQINPIDGTTTTPQTGNFASPTGFVNHDAFDPLEIDAREYELEMREEAMRKFAENATKRAEAINLAEVEPKEQTQQDNSAKSSAIDKESKTTGSASAEEEPFSKKLARGAIITTVAAGVTYAAGVVTELWRTGGF</sequence>
<dbReference type="GeneID" id="28895981"/>
<feature type="region of interest" description="Disordered" evidence="1">
    <location>
        <begin position="833"/>
        <end position="855"/>
    </location>
</feature>
<evidence type="ECO:0000313" key="3">
    <source>
        <dbReference type="Proteomes" id="UP000076632"/>
    </source>
</evidence>
<dbReference type="OMA" id="YASTEIP"/>
<dbReference type="Proteomes" id="UP000076632">
    <property type="component" value="Unassembled WGS sequence"/>
</dbReference>
<evidence type="ECO:0000256" key="1">
    <source>
        <dbReference type="SAM" id="MobiDB-lite"/>
    </source>
</evidence>
<feature type="region of interest" description="Disordered" evidence="1">
    <location>
        <begin position="962"/>
        <end position="982"/>
    </location>
</feature>
<name>A0A161TGZ9_XYLHT</name>
<feature type="compositionally biased region" description="Basic and acidic residues" evidence="1">
    <location>
        <begin position="633"/>
        <end position="645"/>
    </location>
</feature>
<gene>
    <name evidence="2" type="ORF">L228DRAFT_236578</name>
</gene>
<keyword evidence="3" id="KW-1185">Reference proteome</keyword>
<feature type="compositionally biased region" description="Low complexity" evidence="1">
    <location>
        <begin position="836"/>
        <end position="847"/>
    </location>
</feature>
<feature type="region of interest" description="Disordered" evidence="1">
    <location>
        <begin position="227"/>
        <end position="453"/>
    </location>
</feature>
<dbReference type="InParanoid" id="A0A161TGZ9"/>
<feature type="region of interest" description="Disordered" evidence="1">
    <location>
        <begin position="135"/>
        <end position="165"/>
    </location>
</feature>
<feature type="compositionally biased region" description="Polar residues" evidence="1">
    <location>
        <begin position="233"/>
        <end position="246"/>
    </location>
</feature>
<accession>A0A161TGZ9</accession>
<feature type="compositionally biased region" description="Basic and acidic residues" evidence="1">
    <location>
        <begin position="322"/>
        <end position="369"/>
    </location>
</feature>